<protein>
    <recommendedName>
        <fullName evidence="3">NmrA-like domain-containing protein</fullName>
    </recommendedName>
</protein>
<dbReference type="Gene3D" id="3.90.25.10">
    <property type="entry name" value="UDP-galactose 4-epimerase, domain 1"/>
    <property type="match status" value="1"/>
</dbReference>
<reference evidence="4" key="1">
    <citation type="submission" date="2022-08" db="EMBL/GenBank/DDBJ databases">
        <authorList>
            <person name="Giroux E."/>
            <person name="Giroux E."/>
        </authorList>
    </citation>
    <scope>NUCLEOTIDE SEQUENCE</scope>
    <source>
        <strain evidence="4">H1091258</strain>
    </source>
</reference>
<dbReference type="Proteomes" id="UP001152533">
    <property type="component" value="Unassembled WGS sequence"/>
</dbReference>
<name>A0A9W4RJC8_9PEZI</name>
<dbReference type="SUPFAM" id="SSF51735">
    <property type="entry name" value="NAD(P)-binding Rossmann-fold domains"/>
    <property type="match status" value="1"/>
</dbReference>
<gene>
    <name evidence="4" type="ORF">CGXH109_LOCUS26525</name>
</gene>
<dbReference type="Pfam" id="PF05368">
    <property type="entry name" value="NmrA"/>
    <property type="match status" value="1"/>
</dbReference>
<evidence type="ECO:0000313" key="5">
    <source>
        <dbReference type="Proteomes" id="UP001152533"/>
    </source>
</evidence>
<dbReference type="InterPro" id="IPR036291">
    <property type="entry name" value="NAD(P)-bd_dom_sf"/>
</dbReference>
<dbReference type="EMBL" id="CAMGZC010000112">
    <property type="protein sequence ID" value="CAI0643553.1"/>
    <property type="molecule type" value="Genomic_DNA"/>
</dbReference>
<organism evidence="4 5">
    <name type="scientific">Colletotrichum noveboracense</name>
    <dbReference type="NCBI Taxonomy" id="2664923"/>
    <lineage>
        <taxon>Eukaryota</taxon>
        <taxon>Fungi</taxon>
        <taxon>Dikarya</taxon>
        <taxon>Ascomycota</taxon>
        <taxon>Pezizomycotina</taxon>
        <taxon>Sordariomycetes</taxon>
        <taxon>Hypocreomycetidae</taxon>
        <taxon>Glomerellales</taxon>
        <taxon>Glomerellaceae</taxon>
        <taxon>Colletotrichum</taxon>
        <taxon>Colletotrichum gloeosporioides species complex</taxon>
    </lineage>
</organism>
<dbReference type="AlphaFoldDB" id="A0A9W4RJC8"/>
<keyword evidence="5" id="KW-1185">Reference proteome</keyword>
<comment type="similarity">
    <text evidence="1">Belongs to the NmrA-type oxidoreductase family.</text>
</comment>
<dbReference type="InterPro" id="IPR008030">
    <property type="entry name" value="NmrA-like"/>
</dbReference>
<dbReference type="GO" id="GO:0005634">
    <property type="term" value="C:nucleus"/>
    <property type="evidence" value="ECO:0007669"/>
    <property type="project" value="TreeGrafter"/>
</dbReference>
<dbReference type="Gene3D" id="3.40.50.720">
    <property type="entry name" value="NAD(P)-binding Rossmann-like Domain"/>
    <property type="match status" value="1"/>
</dbReference>
<evidence type="ECO:0000256" key="1">
    <source>
        <dbReference type="ARBA" id="ARBA00006328"/>
    </source>
</evidence>
<comment type="caution">
    <text evidence="4">The sequence shown here is derived from an EMBL/GenBank/DDBJ whole genome shotgun (WGS) entry which is preliminary data.</text>
</comment>
<sequence length="309" mass="34239">MSEIKAFIVLGATGRQGGAVVDALLTHAEFKILPIQVYAITRQAAGIAADRLLEKFRGINIIIGDLGNPNAIFEQLNQETLSQSGVFLAQAHGPTELPDGKAFIDAAVAHGIPYFVYSSVDRGGRELSDEDPSYCKTFSDKFYIERHLKNACSSKEGETHNMDYTIIRPTWFADNAWWGFPGQLCMTGWRDNLGGKTLQVTVTKDIGRWAVEGLVRPDRTGIRNQALSIASDEMSFDQVDAAFIKHTGRGVPVTTGLLARGIIWLVNDLNTMFRFIGDRDYGADLPWLKTQLKPTTFNEWIQSEVPKQA</sequence>
<dbReference type="PANTHER" id="PTHR42748:SF7">
    <property type="entry name" value="NMRA LIKE REDOX SENSOR 1-RELATED"/>
    <property type="match status" value="1"/>
</dbReference>
<evidence type="ECO:0000259" key="3">
    <source>
        <dbReference type="Pfam" id="PF05368"/>
    </source>
</evidence>
<feature type="domain" description="NmrA-like" evidence="3">
    <location>
        <begin position="7"/>
        <end position="301"/>
    </location>
</feature>
<evidence type="ECO:0000256" key="2">
    <source>
        <dbReference type="ARBA" id="ARBA00022857"/>
    </source>
</evidence>
<dbReference type="PANTHER" id="PTHR42748">
    <property type="entry name" value="NITROGEN METABOLITE REPRESSION PROTEIN NMRA FAMILY MEMBER"/>
    <property type="match status" value="1"/>
</dbReference>
<accession>A0A9W4RJC8</accession>
<proteinExistence type="inferred from homology"/>
<keyword evidence="2" id="KW-0521">NADP</keyword>
<evidence type="ECO:0000313" key="4">
    <source>
        <dbReference type="EMBL" id="CAI0643553.1"/>
    </source>
</evidence>
<dbReference type="InterPro" id="IPR051164">
    <property type="entry name" value="NmrA-like_oxidored"/>
</dbReference>